<dbReference type="EMBL" id="JH432010">
    <property type="status" value="NOT_ANNOTATED_CDS"/>
    <property type="molecule type" value="Genomic_DNA"/>
</dbReference>
<evidence type="ECO:0000256" key="1">
    <source>
        <dbReference type="ARBA" id="ARBA00044953"/>
    </source>
</evidence>
<name>T1JIN1_STRMM</name>
<dbReference type="GO" id="GO:0005615">
    <property type="term" value="C:extracellular space"/>
    <property type="evidence" value="ECO:0007669"/>
    <property type="project" value="TreeGrafter"/>
</dbReference>
<proteinExistence type="inferred from homology"/>
<reference evidence="3" key="2">
    <citation type="submission" date="2015-02" db="UniProtKB">
        <authorList>
            <consortium name="EnsemblMetazoa"/>
        </authorList>
    </citation>
    <scope>IDENTIFICATION</scope>
</reference>
<sequence length="329" mass="37230">MLLTVLREIDLKNIIFVTWRNCWWLSQRLEKLASHGRTQKMAGCFKIVVFVYAVLQTAVATGDMNQTSALNPTQFFKNINQDASLVTWAHAVNSKEELAEALNSSVMMLETDISSGHVIGETTTNPIPIMAHPPATTSDISLQKWLLTVIEANKSKGIKLDFKNISVVEESLILLKSYKSQISFPVFINADILPGPLNSSATPVDADQFLILVQKWYPECILSVGWTTYYNETDAWYSWQDVTTMFKILQKHEIKQEISFPIRAVFLDRSYQQLRWLTDTLPKSGITVWSGINDAVDASAFTSTLMNYNKDSVYFDLPQALHSDFSNLK</sequence>
<keyword evidence="4" id="KW-1185">Reference proteome</keyword>
<organism evidence="3 4">
    <name type="scientific">Strigamia maritima</name>
    <name type="common">European centipede</name>
    <name type="synonym">Geophilus maritimus</name>
    <dbReference type="NCBI Taxonomy" id="126957"/>
    <lineage>
        <taxon>Eukaryota</taxon>
        <taxon>Metazoa</taxon>
        <taxon>Ecdysozoa</taxon>
        <taxon>Arthropoda</taxon>
        <taxon>Myriapoda</taxon>
        <taxon>Chilopoda</taxon>
        <taxon>Pleurostigmophora</taxon>
        <taxon>Geophilomorpha</taxon>
        <taxon>Linotaeniidae</taxon>
        <taxon>Strigamia</taxon>
    </lineage>
</organism>
<reference evidence="4" key="1">
    <citation type="submission" date="2011-05" db="EMBL/GenBank/DDBJ databases">
        <authorList>
            <person name="Richards S.R."/>
            <person name="Qu J."/>
            <person name="Jiang H."/>
            <person name="Jhangiani S.N."/>
            <person name="Agravi P."/>
            <person name="Goodspeed R."/>
            <person name="Gross S."/>
            <person name="Mandapat C."/>
            <person name="Jackson L."/>
            <person name="Mathew T."/>
            <person name="Pu L."/>
            <person name="Thornton R."/>
            <person name="Saada N."/>
            <person name="Wilczek-Boney K.B."/>
            <person name="Lee S."/>
            <person name="Kovar C."/>
            <person name="Wu Y."/>
            <person name="Scherer S.E."/>
            <person name="Worley K.C."/>
            <person name="Muzny D.M."/>
            <person name="Gibbs R."/>
        </authorList>
    </citation>
    <scope>NUCLEOTIDE SEQUENCE</scope>
    <source>
        <strain evidence="4">Brora</strain>
    </source>
</reference>
<accession>T1JIN1</accession>
<dbReference type="HOGENOM" id="CLU_033162_0_0_1"/>
<feature type="domain" description="Menorin-like" evidence="2">
    <location>
        <begin position="82"/>
        <end position="321"/>
    </location>
</feature>
<dbReference type="STRING" id="126957.T1JIN1"/>
<comment type="similarity">
    <text evidence="1">Belongs to the menorin family.</text>
</comment>
<dbReference type="Proteomes" id="UP000014500">
    <property type="component" value="Unassembled WGS sequence"/>
</dbReference>
<dbReference type="PhylomeDB" id="T1JIN1"/>
<dbReference type="InterPro" id="IPR019356">
    <property type="entry name" value="Menorin_dom"/>
</dbReference>
<evidence type="ECO:0000313" key="3">
    <source>
        <dbReference type="EnsemblMetazoa" id="SMAR013712-PA"/>
    </source>
</evidence>
<protein>
    <recommendedName>
        <fullName evidence="2">Menorin-like domain-containing protein</fullName>
    </recommendedName>
</protein>
<dbReference type="Pfam" id="PF10223">
    <property type="entry name" value="Menorin_N"/>
    <property type="match status" value="1"/>
</dbReference>
<dbReference type="PANTHER" id="PTHR21184:SF6">
    <property type="entry name" value="CONSERVED PLASMA MEMBRANE PROTEIN"/>
    <property type="match status" value="1"/>
</dbReference>
<dbReference type="EnsemblMetazoa" id="SMAR013712-RA">
    <property type="protein sequence ID" value="SMAR013712-PA"/>
    <property type="gene ID" value="SMAR013712"/>
</dbReference>
<evidence type="ECO:0000259" key="2">
    <source>
        <dbReference type="Pfam" id="PF10223"/>
    </source>
</evidence>
<dbReference type="PANTHER" id="PTHR21184">
    <property type="entry name" value="MENORIN (DENDRITIC BRANCHING PROTEIN)"/>
    <property type="match status" value="1"/>
</dbReference>
<evidence type="ECO:0000313" key="4">
    <source>
        <dbReference type="Proteomes" id="UP000014500"/>
    </source>
</evidence>
<dbReference type="eggNOG" id="KOG3748">
    <property type="taxonomic scope" value="Eukaryota"/>
</dbReference>
<dbReference type="OMA" id="CTVSTGW"/>
<dbReference type="AlphaFoldDB" id="T1JIN1"/>